<evidence type="ECO:0000313" key="3">
    <source>
        <dbReference type="Proteomes" id="UP000034024"/>
    </source>
</evidence>
<dbReference type="EMBL" id="CP011389">
    <property type="protein sequence ID" value="AKH16659.1"/>
    <property type="molecule type" value="Genomic_DNA"/>
</dbReference>
<dbReference type="Proteomes" id="UP000034024">
    <property type="component" value="Chromosome"/>
</dbReference>
<dbReference type="PATRIC" id="fig|1309411.5.peg.1197"/>
<keyword evidence="3" id="KW-1185">Reference proteome</keyword>
<gene>
    <name evidence="2" type="ORF">SY84_05845</name>
</gene>
<evidence type="ECO:0000313" key="2">
    <source>
        <dbReference type="EMBL" id="AKH16659.1"/>
    </source>
</evidence>
<name>A0A0F7JMS3_9DEIO</name>
<dbReference type="KEGG" id="dch:SY84_05845"/>
<dbReference type="RefSeq" id="WP_046843231.1">
    <property type="nucleotide sequence ID" value="NZ_CP011389.1"/>
</dbReference>
<keyword evidence="1" id="KW-0812">Transmembrane</keyword>
<proteinExistence type="predicted"/>
<evidence type="ECO:0000256" key="1">
    <source>
        <dbReference type="SAM" id="Phobius"/>
    </source>
</evidence>
<keyword evidence="1" id="KW-0472">Membrane</keyword>
<dbReference type="AlphaFoldDB" id="A0A0F7JMS3"/>
<keyword evidence="1" id="KW-1133">Transmembrane helix</keyword>
<feature type="transmembrane region" description="Helical" evidence="1">
    <location>
        <begin position="103"/>
        <end position="131"/>
    </location>
</feature>
<reference evidence="2 3" key="1">
    <citation type="submission" date="2015-01" db="EMBL/GenBank/DDBJ databases">
        <title>Deinococcus soli/N5/whole genome sequencing.</title>
        <authorList>
            <person name="Kim M.K."/>
            <person name="Srinivasan S."/>
            <person name="Lee J.-J."/>
        </authorList>
    </citation>
    <scope>NUCLEOTIDE SEQUENCE [LARGE SCALE GENOMIC DNA]</scope>
    <source>
        <strain evidence="2 3">N5</strain>
    </source>
</reference>
<accession>A0A0F7JMS3</accession>
<organism evidence="2 3">
    <name type="scientific">Deinococcus soli</name>
    <name type="common">ex Cha et al. 2016</name>
    <dbReference type="NCBI Taxonomy" id="1309411"/>
    <lineage>
        <taxon>Bacteria</taxon>
        <taxon>Thermotogati</taxon>
        <taxon>Deinococcota</taxon>
        <taxon>Deinococci</taxon>
        <taxon>Deinococcales</taxon>
        <taxon>Deinococcaceae</taxon>
        <taxon>Deinococcus</taxon>
    </lineage>
</organism>
<feature type="transmembrane region" description="Helical" evidence="1">
    <location>
        <begin position="58"/>
        <end position="75"/>
    </location>
</feature>
<protein>
    <submittedName>
        <fullName evidence="2">Uncharacterized protein</fullName>
    </submittedName>
</protein>
<feature type="transmembrane region" description="Helical" evidence="1">
    <location>
        <begin position="26"/>
        <end position="46"/>
    </location>
</feature>
<sequence>MLDALTRDLRGGDAAGHLRAARRAHLLAFLTLAAPGLPLGALLALLRPLRVEGLATQGGVLLLVILLAGVAWHLARRTARDETLPVPQRALAGAMQAATAPGLAFLVGCAFLAAPLFAALLWTFALILFVLTRPR</sequence>